<dbReference type="PROSITE" id="PS51787">
    <property type="entry name" value="LON_N"/>
    <property type="match status" value="1"/>
</dbReference>
<evidence type="ECO:0000313" key="2">
    <source>
        <dbReference type="EMBL" id="SDH91467.1"/>
    </source>
</evidence>
<dbReference type="InterPro" id="IPR046336">
    <property type="entry name" value="Lon_prtase_N_sf"/>
</dbReference>
<dbReference type="SMART" id="SM00464">
    <property type="entry name" value="LON"/>
    <property type="match status" value="1"/>
</dbReference>
<dbReference type="PANTHER" id="PTHR46732:SF8">
    <property type="entry name" value="ATP-DEPENDENT PROTEASE LA (LON) DOMAIN PROTEIN"/>
    <property type="match status" value="1"/>
</dbReference>
<dbReference type="InterPro" id="IPR015947">
    <property type="entry name" value="PUA-like_sf"/>
</dbReference>
<name>A0A1G8GAQ9_9NOCA</name>
<organism evidence="2 3">
    <name type="scientific">Rhodococcus triatomae</name>
    <dbReference type="NCBI Taxonomy" id="300028"/>
    <lineage>
        <taxon>Bacteria</taxon>
        <taxon>Bacillati</taxon>
        <taxon>Actinomycetota</taxon>
        <taxon>Actinomycetes</taxon>
        <taxon>Mycobacteriales</taxon>
        <taxon>Nocardiaceae</taxon>
        <taxon>Rhodococcus</taxon>
    </lineage>
</organism>
<reference evidence="2 3" key="1">
    <citation type="submission" date="2016-10" db="EMBL/GenBank/DDBJ databases">
        <authorList>
            <person name="de Groot N.N."/>
        </authorList>
    </citation>
    <scope>NUCLEOTIDE SEQUENCE [LARGE SCALE GENOMIC DNA]</scope>
    <source>
        <strain evidence="2 3">DSM 44892</strain>
    </source>
</reference>
<sequence>MATTQMTTIPMFPLGTALLPDQPLPLNVFEPRYRQLVQDCLASPEGPVFGVVLIARGNEVGGGDVRHDVGLLARIEDHTALADGRYELRCRTQERIRVRKWLPDNPYPLAEVELWADENAGTQTVDYEFPALVERIELLYGLLARLAHQQGTPPPDPPVVAPFRGALGNRLYELAALVPMGDADRYAILAAPGADERLRAVSETIENAIEMVQFRLQ</sequence>
<gene>
    <name evidence="2" type="ORF">SAMN05444695_10429</name>
</gene>
<dbReference type="InterPro" id="IPR003111">
    <property type="entry name" value="Lon_prtase_N"/>
</dbReference>
<dbReference type="Pfam" id="PF02190">
    <property type="entry name" value="LON_substr_bdg"/>
    <property type="match status" value="1"/>
</dbReference>
<evidence type="ECO:0000313" key="3">
    <source>
        <dbReference type="Proteomes" id="UP000183263"/>
    </source>
</evidence>
<proteinExistence type="predicted"/>
<dbReference type="AlphaFoldDB" id="A0A1G8GAQ9"/>
<dbReference type="Gene3D" id="2.30.130.40">
    <property type="entry name" value="LON domain-like"/>
    <property type="match status" value="1"/>
</dbReference>
<dbReference type="SUPFAM" id="SSF88697">
    <property type="entry name" value="PUA domain-like"/>
    <property type="match status" value="1"/>
</dbReference>
<evidence type="ECO:0000259" key="1">
    <source>
        <dbReference type="PROSITE" id="PS51787"/>
    </source>
</evidence>
<dbReference type="Proteomes" id="UP000183263">
    <property type="component" value="Unassembled WGS sequence"/>
</dbReference>
<dbReference type="PANTHER" id="PTHR46732">
    <property type="entry name" value="ATP-DEPENDENT PROTEASE LA (LON) DOMAIN PROTEIN"/>
    <property type="match status" value="1"/>
</dbReference>
<feature type="domain" description="Lon N-terminal" evidence="1">
    <location>
        <begin position="6"/>
        <end position="209"/>
    </location>
</feature>
<keyword evidence="3" id="KW-1185">Reference proteome</keyword>
<accession>A0A1G8GAQ9</accession>
<protein>
    <recommendedName>
        <fullName evidence="1">Lon N-terminal domain-containing protein</fullName>
    </recommendedName>
</protein>
<dbReference type="EMBL" id="FNDN01000004">
    <property type="protein sequence ID" value="SDH91467.1"/>
    <property type="molecule type" value="Genomic_DNA"/>
</dbReference>